<evidence type="ECO:0000313" key="3">
    <source>
        <dbReference type="Proteomes" id="UP000319976"/>
    </source>
</evidence>
<name>A0A517T4P9_9PLAN</name>
<evidence type="ECO:0000256" key="1">
    <source>
        <dbReference type="SAM" id="Phobius"/>
    </source>
</evidence>
<dbReference type="Proteomes" id="UP000319976">
    <property type="component" value="Chromosome"/>
</dbReference>
<feature type="transmembrane region" description="Helical" evidence="1">
    <location>
        <begin position="84"/>
        <end position="109"/>
    </location>
</feature>
<dbReference type="AlphaFoldDB" id="A0A517T4P9"/>
<dbReference type="Gene3D" id="2.60.120.1440">
    <property type="match status" value="1"/>
</dbReference>
<evidence type="ECO:0000313" key="2">
    <source>
        <dbReference type="EMBL" id="QDT63321.1"/>
    </source>
</evidence>
<organism evidence="2 3">
    <name type="scientific">Calycomorphotria hydatis</name>
    <dbReference type="NCBI Taxonomy" id="2528027"/>
    <lineage>
        <taxon>Bacteria</taxon>
        <taxon>Pseudomonadati</taxon>
        <taxon>Planctomycetota</taxon>
        <taxon>Planctomycetia</taxon>
        <taxon>Planctomycetales</taxon>
        <taxon>Planctomycetaceae</taxon>
        <taxon>Calycomorphotria</taxon>
    </lineage>
</organism>
<dbReference type="EMBL" id="CP036316">
    <property type="protein sequence ID" value="QDT63321.1"/>
    <property type="molecule type" value="Genomic_DNA"/>
</dbReference>
<dbReference type="PANTHER" id="PTHR30273">
    <property type="entry name" value="PERIPLASMIC SIGNAL SENSOR AND SIGMA FACTOR ACTIVATOR FECR-RELATED"/>
    <property type="match status" value="1"/>
</dbReference>
<dbReference type="OrthoDB" id="275800at2"/>
<proteinExistence type="predicted"/>
<reference evidence="2 3" key="1">
    <citation type="submission" date="2019-02" db="EMBL/GenBank/DDBJ databases">
        <title>Deep-cultivation of Planctomycetes and their phenomic and genomic characterization uncovers novel biology.</title>
        <authorList>
            <person name="Wiegand S."/>
            <person name="Jogler M."/>
            <person name="Boedeker C."/>
            <person name="Pinto D."/>
            <person name="Vollmers J."/>
            <person name="Rivas-Marin E."/>
            <person name="Kohn T."/>
            <person name="Peeters S.H."/>
            <person name="Heuer A."/>
            <person name="Rast P."/>
            <person name="Oberbeckmann S."/>
            <person name="Bunk B."/>
            <person name="Jeske O."/>
            <person name="Meyerdierks A."/>
            <person name="Storesund J.E."/>
            <person name="Kallscheuer N."/>
            <person name="Luecker S."/>
            <person name="Lage O.M."/>
            <person name="Pohl T."/>
            <person name="Merkel B.J."/>
            <person name="Hornburger P."/>
            <person name="Mueller R.-W."/>
            <person name="Bruemmer F."/>
            <person name="Labrenz M."/>
            <person name="Spormann A.M."/>
            <person name="Op den Camp H."/>
            <person name="Overmann J."/>
            <person name="Amann R."/>
            <person name="Jetten M.S.M."/>
            <person name="Mascher T."/>
            <person name="Medema M.H."/>
            <person name="Devos D.P."/>
            <person name="Kaster A.-K."/>
            <person name="Ovreas L."/>
            <person name="Rohde M."/>
            <person name="Galperin M.Y."/>
            <person name="Jogler C."/>
        </authorList>
    </citation>
    <scope>NUCLEOTIDE SEQUENCE [LARGE SCALE GENOMIC DNA]</scope>
    <source>
        <strain evidence="2 3">V22</strain>
    </source>
</reference>
<protein>
    <submittedName>
        <fullName evidence="2">FecR protein</fullName>
    </submittedName>
</protein>
<keyword evidence="1" id="KW-1133">Transmembrane helix</keyword>
<dbReference type="GO" id="GO:0016989">
    <property type="term" value="F:sigma factor antagonist activity"/>
    <property type="evidence" value="ECO:0007669"/>
    <property type="project" value="TreeGrafter"/>
</dbReference>
<dbReference type="KEGG" id="chya:V22_05410"/>
<accession>A0A517T4P9</accession>
<keyword evidence="3" id="KW-1185">Reference proteome</keyword>
<keyword evidence="1" id="KW-0472">Membrane</keyword>
<keyword evidence="1" id="KW-0812">Transmembrane</keyword>
<sequence length="458" mass="51681">MSSRMGTHHEIIELTDALTENSISQSQLKRLDELLLSDIYSCQTYVEYIDLQLWLTNAKRDREVILDREEYRRKTERGPFQRRMLIASSVCSSILMLTIVVGFFAAYYFHQPVVAVVQSSSDRVASSNEALRDGAPLRRGQTIAFDNGMVTVMMESGATLLLRGPTKFVVQDENEIFLLSGVMKAHVPQEAIGFRVTTMNLQVEDWGTEFVVDATDAKYSRVDLQQGRCGVRAAVEGKPFGNFRELLPGMAYQWPETGPVELLQPSKIEHVDFHWRPNPFENVELKEAGIIENEGSFYFHNTSPRVLDPFQRTRQTYAQLFLESEGVVLEEDLVLSHQGESVTVPAGTTVRSFLLQYAPNQDTGSTTTGSLLFEHPILAVISNHRSLLKTDELFSPSDFKIFREIGFGRGCETDGQDRVVIESDRRKLSYRFYVSSSPKGGMDQVRVLVLDNPATPKS</sequence>
<gene>
    <name evidence="2" type="ORF">V22_05410</name>
</gene>
<dbReference type="RefSeq" id="WP_145259552.1">
    <property type="nucleotide sequence ID" value="NZ_CP036316.1"/>
</dbReference>
<dbReference type="InterPro" id="IPR012373">
    <property type="entry name" value="Ferrdict_sens_TM"/>
</dbReference>
<dbReference type="PANTHER" id="PTHR30273:SF2">
    <property type="entry name" value="PROTEIN FECR"/>
    <property type="match status" value="1"/>
</dbReference>